<dbReference type="Proteomes" id="UP001153678">
    <property type="component" value="Unassembled WGS sequence"/>
</dbReference>
<organism evidence="1 2">
    <name type="scientific">Funneliformis geosporum</name>
    <dbReference type="NCBI Taxonomy" id="1117311"/>
    <lineage>
        <taxon>Eukaryota</taxon>
        <taxon>Fungi</taxon>
        <taxon>Fungi incertae sedis</taxon>
        <taxon>Mucoromycota</taxon>
        <taxon>Glomeromycotina</taxon>
        <taxon>Glomeromycetes</taxon>
        <taxon>Glomerales</taxon>
        <taxon>Glomeraceae</taxon>
        <taxon>Funneliformis</taxon>
    </lineage>
</organism>
<evidence type="ECO:0000313" key="1">
    <source>
        <dbReference type="EMBL" id="CAI2194616.1"/>
    </source>
</evidence>
<accession>A0A9W4T6C7</accession>
<keyword evidence="2" id="KW-1185">Reference proteome</keyword>
<comment type="caution">
    <text evidence="1">The sequence shown here is derived from an EMBL/GenBank/DDBJ whole genome shotgun (WGS) entry which is preliminary data.</text>
</comment>
<protein>
    <submittedName>
        <fullName evidence="1">17027_t:CDS:1</fullName>
    </submittedName>
</protein>
<feature type="non-terminal residue" evidence="1">
    <location>
        <position position="139"/>
    </location>
</feature>
<dbReference type="EMBL" id="CAMKVN010011167">
    <property type="protein sequence ID" value="CAI2194616.1"/>
    <property type="molecule type" value="Genomic_DNA"/>
</dbReference>
<evidence type="ECO:0000313" key="2">
    <source>
        <dbReference type="Proteomes" id="UP001153678"/>
    </source>
</evidence>
<dbReference type="AlphaFoldDB" id="A0A9W4T6C7"/>
<name>A0A9W4T6C7_9GLOM</name>
<feature type="non-terminal residue" evidence="1">
    <location>
        <position position="1"/>
    </location>
</feature>
<gene>
    <name evidence="1" type="ORF">FWILDA_LOCUS16665</name>
</gene>
<proteinExistence type="predicted"/>
<sequence>MGRRQHFLTPYVVVLHAAKKANKSNKYAVCRACISIIGKDEAYRLKFANTKKECARHIKNCQSFAQKYSSQQIAKLLDDATKDGMNDSDSDIDNRELEISVANISNLPHPARDQNAKWRLRDIFIESLGEPNYLPNFML</sequence>
<reference evidence="1" key="1">
    <citation type="submission" date="2022-08" db="EMBL/GenBank/DDBJ databases">
        <authorList>
            <person name="Kallberg Y."/>
            <person name="Tangrot J."/>
            <person name="Rosling A."/>
        </authorList>
    </citation>
    <scope>NUCLEOTIDE SEQUENCE</scope>
    <source>
        <strain evidence="1">Wild A</strain>
    </source>
</reference>
<dbReference type="OrthoDB" id="2424554at2759"/>